<dbReference type="Pfam" id="PF07273">
    <property type="entry name" value="DUF1439"/>
    <property type="match status" value="1"/>
</dbReference>
<sequence>MTESEIQEYLNSRASYERTVGVKGFAHANVKFNELKIGIGRVTEDRVNLDAKSHAKIMITGQPQQEVAIQANFSAIPFYDKSEGAIFLKDLKVESLDLTPDTFTNFATKQLLSPIIEMVGNLILTQPVYRLDDEDMKQSLLKTARPELKIKNHALVVQM</sequence>
<organism evidence="1 2">
    <name type="scientific">Photobacterium atrarenae</name>
    <dbReference type="NCBI Taxonomy" id="865757"/>
    <lineage>
        <taxon>Bacteria</taxon>
        <taxon>Pseudomonadati</taxon>
        <taxon>Pseudomonadota</taxon>
        <taxon>Gammaproteobacteria</taxon>
        <taxon>Vibrionales</taxon>
        <taxon>Vibrionaceae</taxon>
        <taxon>Photobacterium</taxon>
    </lineage>
</organism>
<evidence type="ECO:0000313" key="2">
    <source>
        <dbReference type="Proteomes" id="UP001057998"/>
    </source>
</evidence>
<keyword evidence="2" id="KW-1185">Reference proteome</keyword>
<evidence type="ECO:0000313" key="1">
    <source>
        <dbReference type="EMBL" id="UTV30042.1"/>
    </source>
</evidence>
<dbReference type="Proteomes" id="UP001057998">
    <property type="component" value="Chromosome 2"/>
</dbReference>
<name>A0ABY5GNB5_9GAMM</name>
<protein>
    <submittedName>
        <fullName evidence="1">DUF1439 domain-containing protein</fullName>
    </submittedName>
</protein>
<accession>A0ABY5GNB5</accession>
<proteinExistence type="predicted"/>
<dbReference type="InterPro" id="IPR010835">
    <property type="entry name" value="DUF1439"/>
</dbReference>
<dbReference type="Gene3D" id="3.15.10.40">
    <property type="entry name" value="Uncharacterised protein PF07273, DUF1439"/>
    <property type="match status" value="1"/>
</dbReference>
<reference evidence="1" key="1">
    <citation type="submission" date="2022-07" db="EMBL/GenBank/DDBJ databases">
        <title>Genome sequencing of Photobacterium atrarenae GJH2-4.</title>
        <authorList>
            <person name="Park S.-J."/>
        </authorList>
    </citation>
    <scope>NUCLEOTIDE SEQUENCE</scope>
    <source>
        <strain evidence="1">GJH2-4</strain>
    </source>
</reference>
<gene>
    <name evidence="1" type="ORF">NNL38_23930</name>
</gene>
<dbReference type="EMBL" id="CP101509">
    <property type="protein sequence ID" value="UTV30042.1"/>
    <property type="molecule type" value="Genomic_DNA"/>
</dbReference>
<dbReference type="RefSeq" id="WP_255391383.1">
    <property type="nucleotide sequence ID" value="NZ_CP101509.1"/>
</dbReference>